<feature type="domain" description="Helicase C-terminal" evidence="19">
    <location>
        <begin position="219"/>
        <end position="363"/>
    </location>
</feature>
<organism evidence="20 21">
    <name type="scientific">Clostridium omnivorum</name>
    <dbReference type="NCBI Taxonomy" id="1604902"/>
    <lineage>
        <taxon>Bacteria</taxon>
        <taxon>Bacillati</taxon>
        <taxon>Bacillota</taxon>
        <taxon>Clostridia</taxon>
        <taxon>Eubacteriales</taxon>
        <taxon>Clostridiaceae</taxon>
        <taxon>Clostridium</taxon>
    </lineage>
</organism>
<dbReference type="SMART" id="SM00956">
    <property type="entry name" value="RQC"/>
    <property type="match status" value="1"/>
</dbReference>
<dbReference type="SMART" id="SM00490">
    <property type="entry name" value="HELICc"/>
    <property type="match status" value="1"/>
</dbReference>
<comment type="cofactor">
    <cofactor evidence="1">
        <name>Mg(2+)</name>
        <dbReference type="ChEBI" id="CHEBI:18420"/>
    </cofactor>
</comment>
<keyword evidence="10" id="KW-0067">ATP-binding</keyword>
<evidence type="ECO:0000259" key="19">
    <source>
        <dbReference type="PROSITE" id="PS51194"/>
    </source>
</evidence>
<dbReference type="InterPro" id="IPR036388">
    <property type="entry name" value="WH-like_DNA-bd_sf"/>
</dbReference>
<dbReference type="Pfam" id="PF00570">
    <property type="entry name" value="HRDC"/>
    <property type="match status" value="1"/>
</dbReference>
<dbReference type="PROSITE" id="PS50967">
    <property type="entry name" value="HRDC"/>
    <property type="match status" value="1"/>
</dbReference>
<evidence type="ECO:0000256" key="13">
    <source>
        <dbReference type="ARBA" id="ARBA00023204"/>
    </source>
</evidence>
<comment type="cofactor">
    <cofactor evidence="2">
        <name>Zn(2+)</name>
        <dbReference type="ChEBI" id="CHEBI:29105"/>
    </cofactor>
</comment>
<evidence type="ECO:0000256" key="2">
    <source>
        <dbReference type="ARBA" id="ARBA00001947"/>
    </source>
</evidence>
<dbReference type="InterPro" id="IPR036390">
    <property type="entry name" value="WH_DNA-bd_sf"/>
</dbReference>
<evidence type="ECO:0000259" key="18">
    <source>
        <dbReference type="PROSITE" id="PS51192"/>
    </source>
</evidence>
<dbReference type="PANTHER" id="PTHR13710">
    <property type="entry name" value="DNA HELICASE RECQ FAMILY MEMBER"/>
    <property type="match status" value="1"/>
</dbReference>
<evidence type="ECO:0000256" key="3">
    <source>
        <dbReference type="ARBA" id="ARBA00005446"/>
    </source>
</evidence>
<dbReference type="NCBIfam" id="TIGR00614">
    <property type="entry name" value="recQ_fam"/>
    <property type="match status" value="1"/>
</dbReference>
<evidence type="ECO:0000256" key="6">
    <source>
        <dbReference type="ARBA" id="ARBA00022763"/>
    </source>
</evidence>
<name>A0ABQ5N5C2_9CLOT</name>
<evidence type="ECO:0000256" key="11">
    <source>
        <dbReference type="ARBA" id="ARBA00023125"/>
    </source>
</evidence>
<dbReference type="Pfam" id="PF00270">
    <property type="entry name" value="DEAD"/>
    <property type="match status" value="1"/>
</dbReference>
<gene>
    <name evidence="20" type="primary">recQ</name>
    <name evidence="20" type="ORF">bsdE14_18420</name>
</gene>
<dbReference type="InterPro" id="IPR032284">
    <property type="entry name" value="RecQ_Zn-bd"/>
</dbReference>
<comment type="similarity">
    <text evidence="3">Belongs to the helicase family. RecQ subfamily.</text>
</comment>
<dbReference type="InterPro" id="IPR006293">
    <property type="entry name" value="DNA_helicase_ATP-dep_RecQ_bac"/>
</dbReference>
<evidence type="ECO:0000256" key="9">
    <source>
        <dbReference type="ARBA" id="ARBA00022833"/>
    </source>
</evidence>
<dbReference type="Gene3D" id="1.10.10.10">
    <property type="entry name" value="Winged helix-like DNA-binding domain superfamily/Winged helix DNA-binding domain"/>
    <property type="match status" value="1"/>
</dbReference>
<dbReference type="EMBL" id="BRXR01000001">
    <property type="protein sequence ID" value="GLC30432.1"/>
    <property type="molecule type" value="Genomic_DNA"/>
</dbReference>
<dbReference type="RefSeq" id="WP_264849696.1">
    <property type="nucleotide sequence ID" value="NZ_BRXR01000001.1"/>
</dbReference>
<keyword evidence="7" id="KW-0378">Hydrolase</keyword>
<dbReference type="CDD" id="cd18794">
    <property type="entry name" value="SF2_C_RecQ"/>
    <property type="match status" value="1"/>
</dbReference>
<evidence type="ECO:0000256" key="1">
    <source>
        <dbReference type="ARBA" id="ARBA00001946"/>
    </source>
</evidence>
<dbReference type="GO" id="GO:0004386">
    <property type="term" value="F:helicase activity"/>
    <property type="evidence" value="ECO:0007669"/>
    <property type="project" value="UniProtKB-KW"/>
</dbReference>
<dbReference type="Pfam" id="PF00271">
    <property type="entry name" value="Helicase_C"/>
    <property type="match status" value="1"/>
</dbReference>
<keyword evidence="9" id="KW-0862">Zinc</keyword>
<keyword evidence="8 20" id="KW-0347">Helicase</keyword>
<dbReference type="InterPro" id="IPR001650">
    <property type="entry name" value="Helicase_C-like"/>
</dbReference>
<keyword evidence="12" id="KW-0233">DNA recombination</keyword>
<evidence type="ECO:0000256" key="4">
    <source>
        <dbReference type="ARBA" id="ARBA00022723"/>
    </source>
</evidence>
<protein>
    <recommendedName>
        <fullName evidence="16">DNA helicase RecQ</fullName>
        <ecNumber evidence="16">5.6.2.4</ecNumber>
    </recommendedName>
</protein>
<comment type="caution">
    <text evidence="20">The sequence shown here is derived from an EMBL/GenBank/DDBJ whole genome shotgun (WGS) entry which is preliminary data.</text>
</comment>
<dbReference type="Pfam" id="PF09382">
    <property type="entry name" value="RQC"/>
    <property type="match status" value="1"/>
</dbReference>
<reference evidence="20 21" key="1">
    <citation type="journal article" date="2024" name="Int. J. Syst. Evol. Microbiol.">
        <title>Clostridium omnivorum sp. nov., isolated from anoxic soil under the treatment of reductive soil disinfestation.</title>
        <authorList>
            <person name="Ueki A."/>
            <person name="Tonouchi A."/>
            <person name="Kaku N."/>
            <person name="Honma S."/>
            <person name="Ueki K."/>
        </authorList>
    </citation>
    <scope>NUCLEOTIDE SEQUENCE [LARGE SCALE GENOMIC DNA]</scope>
    <source>
        <strain evidence="20 21">E14</strain>
    </source>
</reference>
<sequence length="708" mass="81090">MIENAKAVLKKYFGYDNFRAGQEKVIESILNNRDTLAIMPTGAGKSICFQVPALLFEGVTLVISPLISLMKDQVDTLNELEVPATYINSSLSNIEVEERIFNAAQGDFKLIYVAPERLESQAFCSLVKTLNISLVAIDEAHCVSQWGHDFRPSYRQIASFIKALDTRPVVTAFTATATEEVKYDIIRLLQLNCPAVFTTGFDRENLTFSVIRGENKREYILQYLQENKAETGIIYGATRKEVESTYEWLKDKGFSVGKYHAGLSDEERVNNQEAFLYDDIKIMVATNAFGMGIDKSNVRYVIHYNMPKNMEAYYQEAGRAGRDGEPSECILLFGAQDVLLQKYLIEQNMMNEERKRFEYKRLQNVVDYCHTPKCLRKYILEYFGEENVKENCGNCSTCNDDRELVDITIDAQKIFSCILRMKERYGTTLIAEVLRGSKNKKIYELGFDELSTYGIMKNYTVQEIKDLINVLIADEYLIMTEGQFPMVRLRQKAIDVLKLKEQVFQKVRKKKQKTVTQDSLFEELRALRKEISEREKVPPYIIFADSTLKELSQYMPSSLEDMLNIKGIGEAKLAKYGEVFLEAVNKYKERKSIVIDTESEQKSKVAKGKKEEATPSHIISLDLYRQGKSIEDIAKERNVTNLTIQNHIIQCSVEGHEVDLDRLIPKEHEKLILDKIKEIGAAKLKPLKEALPEEVDYAAIKAVIAKYK</sequence>
<keyword evidence="6" id="KW-0227">DNA damage</keyword>
<dbReference type="PANTHER" id="PTHR13710:SF105">
    <property type="entry name" value="ATP-DEPENDENT DNA HELICASE Q1"/>
    <property type="match status" value="1"/>
</dbReference>
<dbReference type="InterPro" id="IPR014001">
    <property type="entry name" value="Helicase_ATP-bd"/>
</dbReference>
<dbReference type="PROSITE" id="PS51194">
    <property type="entry name" value="HELICASE_CTER"/>
    <property type="match status" value="1"/>
</dbReference>
<evidence type="ECO:0000313" key="20">
    <source>
        <dbReference type="EMBL" id="GLC30432.1"/>
    </source>
</evidence>
<dbReference type="Gene3D" id="3.40.50.300">
    <property type="entry name" value="P-loop containing nucleotide triphosphate hydrolases"/>
    <property type="match status" value="2"/>
</dbReference>
<dbReference type="EC" id="5.6.2.4" evidence="16"/>
<evidence type="ECO:0000256" key="7">
    <source>
        <dbReference type="ARBA" id="ARBA00022801"/>
    </source>
</evidence>
<keyword evidence="5" id="KW-0547">Nucleotide-binding</keyword>
<proteinExistence type="inferred from homology"/>
<dbReference type="InterPro" id="IPR018982">
    <property type="entry name" value="RQC_domain"/>
</dbReference>
<dbReference type="SUPFAM" id="SSF47819">
    <property type="entry name" value="HRDC-like"/>
    <property type="match status" value="1"/>
</dbReference>
<dbReference type="Proteomes" id="UP001208567">
    <property type="component" value="Unassembled WGS sequence"/>
</dbReference>
<keyword evidence="21" id="KW-1185">Reference proteome</keyword>
<keyword evidence="13" id="KW-0234">DNA repair</keyword>
<dbReference type="SMART" id="SM00487">
    <property type="entry name" value="DEXDc"/>
    <property type="match status" value="1"/>
</dbReference>
<evidence type="ECO:0000313" key="21">
    <source>
        <dbReference type="Proteomes" id="UP001208567"/>
    </source>
</evidence>
<dbReference type="InterPro" id="IPR010997">
    <property type="entry name" value="HRDC-like_sf"/>
</dbReference>
<feature type="domain" description="Helicase ATP-binding" evidence="18">
    <location>
        <begin position="26"/>
        <end position="195"/>
    </location>
</feature>
<keyword evidence="14" id="KW-0413">Isomerase</keyword>
<keyword evidence="11" id="KW-0238">DNA-binding</keyword>
<evidence type="ECO:0000256" key="14">
    <source>
        <dbReference type="ARBA" id="ARBA00023235"/>
    </source>
</evidence>
<evidence type="ECO:0000259" key="17">
    <source>
        <dbReference type="PROSITE" id="PS50967"/>
    </source>
</evidence>
<evidence type="ECO:0000256" key="5">
    <source>
        <dbReference type="ARBA" id="ARBA00022741"/>
    </source>
</evidence>
<dbReference type="NCBIfam" id="TIGR01389">
    <property type="entry name" value="recQ"/>
    <property type="match status" value="1"/>
</dbReference>
<comment type="catalytic activity">
    <reaction evidence="15">
        <text>Couples ATP hydrolysis with the unwinding of duplex DNA by translocating in the 3'-5' direction.</text>
        <dbReference type="EC" id="5.6.2.4"/>
    </reaction>
</comment>
<accession>A0ABQ5N5C2</accession>
<dbReference type="InterPro" id="IPR004589">
    <property type="entry name" value="DNA_helicase_ATP-dep_RecQ"/>
</dbReference>
<dbReference type="Pfam" id="PF14493">
    <property type="entry name" value="HTH_40"/>
    <property type="match status" value="1"/>
</dbReference>
<dbReference type="InterPro" id="IPR029491">
    <property type="entry name" value="Helicase_HTH"/>
</dbReference>
<dbReference type="InterPro" id="IPR002121">
    <property type="entry name" value="HRDC_dom"/>
</dbReference>
<evidence type="ECO:0000256" key="15">
    <source>
        <dbReference type="ARBA" id="ARBA00034617"/>
    </source>
</evidence>
<dbReference type="SUPFAM" id="SSF46785">
    <property type="entry name" value="Winged helix' DNA-binding domain"/>
    <property type="match status" value="1"/>
</dbReference>
<dbReference type="SMART" id="SM00341">
    <property type="entry name" value="HRDC"/>
    <property type="match status" value="1"/>
</dbReference>
<dbReference type="Gene3D" id="1.10.150.80">
    <property type="entry name" value="HRDC domain"/>
    <property type="match status" value="1"/>
</dbReference>
<dbReference type="InterPro" id="IPR011545">
    <property type="entry name" value="DEAD/DEAH_box_helicase_dom"/>
</dbReference>
<evidence type="ECO:0000256" key="16">
    <source>
        <dbReference type="NCBIfam" id="TIGR01389"/>
    </source>
</evidence>
<dbReference type="CDD" id="cd17920">
    <property type="entry name" value="DEXHc_RecQ"/>
    <property type="match status" value="1"/>
</dbReference>
<keyword evidence="4" id="KW-0479">Metal-binding</keyword>
<dbReference type="Pfam" id="PF16124">
    <property type="entry name" value="RecQ_Zn_bind"/>
    <property type="match status" value="1"/>
</dbReference>
<dbReference type="InterPro" id="IPR044876">
    <property type="entry name" value="HRDC_dom_sf"/>
</dbReference>
<evidence type="ECO:0000256" key="8">
    <source>
        <dbReference type="ARBA" id="ARBA00022806"/>
    </source>
</evidence>
<dbReference type="InterPro" id="IPR027417">
    <property type="entry name" value="P-loop_NTPase"/>
</dbReference>
<dbReference type="SUPFAM" id="SSF52540">
    <property type="entry name" value="P-loop containing nucleoside triphosphate hydrolases"/>
    <property type="match status" value="1"/>
</dbReference>
<evidence type="ECO:0000256" key="12">
    <source>
        <dbReference type="ARBA" id="ARBA00023172"/>
    </source>
</evidence>
<evidence type="ECO:0000256" key="10">
    <source>
        <dbReference type="ARBA" id="ARBA00022840"/>
    </source>
</evidence>
<dbReference type="PROSITE" id="PS51192">
    <property type="entry name" value="HELICASE_ATP_BIND_1"/>
    <property type="match status" value="1"/>
</dbReference>
<feature type="domain" description="HRDC" evidence="17">
    <location>
        <begin position="514"/>
        <end position="594"/>
    </location>
</feature>